<comment type="caution">
    <text evidence="9">The sequence shown here is derived from an EMBL/GenBank/DDBJ whole genome shotgun (WGS) entry which is preliminary data.</text>
</comment>
<dbReference type="InterPro" id="IPR011961">
    <property type="entry name" value="RimM"/>
</dbReference>
<sequence length="225" mass="23079">MARRPAGPSPRDGARRGRSGALAPGTETSARPKPAETKPAPVDPNLVLMGEFGRAQGLNGEVRLKSYTGDPQAIAGYGPLSTADGRTLTLASLRPAPGGAPDLLVARVEGVGNRTAAEALNRTALYVPRERLGAVAEEDEFFTADLVGLEAVDAAGSVVATVVAVPNYGGGDLLELRAPAGGPTALLPFTKAFVPSLRIAERRIVVALPEDFFAPAGPKPADDPG</sequence>
<evidence type="ECO:0000256" key="1">
    <source>
        <dbReference type="ARBA" id="ARBA00022490"/>
    </source>
</evidence>
<keyword evidence="4 5" id="KW-0143">Chaperone</keyword>
<dbReference type="SUPFAM" id="SSF50447">
    <property type="entry name" value="Translation proteins"/>
    <property type="match status" value="1"/>
</dbReference>
<dbReference type="HAMAP" id="MF_00014">
    <property type="entry name" value="Ribosome_mat_RimM"/>
    <property type="match status" value="1"/>
</dbReference>
<dbReference type="NCBIfam" id="TIGR02273">
    <property type="entry name" value="16S_RimM"/>
    <property type="match status" value="1"/>
</dbReference>
<keyword evidence="2 5" id="KW-0690">Ribosome biogenesis</keyword>
<dbReference type="SUPFAM" id="SSF50346">
    <property type="entry name" value="PRC-barrel domain"/>
    <property type="match status" value="1"/>
</dbReference>
<dbReference type="PANTHER" id="PTHR33692">
    <property type="entry name" value="RIBOSOME MATURATION FACTOR RIMM"/>
    <property type="match status" value="1"/>
</dbReference>
<evidence type="ECO:0000256" key="6">
    <source>
        <dbReference type="SAM" id="MobiDB-lite"/>
    </source>
</evidence>
<protein>
    <recommendedName>
        <fullName evidence="5">Ribosome maturation factor RimM</fullName>
    </recommendedName>
</protein>
<feature type="domain" description="RimM N-terminal" evidence="7">
    <location>
        <begin position="49"/>
        <end position="130"/>
    </location>
</feature>
<dbReference type="Proteomes" id="UP001055057">
    <property type="component" value="Unassembled WGS sequence"/>
</dbReference>
<keyword evidence="1 5" id="KW-0963">Cytoplasm</keyword>
<keyword evidence="10" id="KW-1185">Reference proteome</keyword>
<reference evidence="9" key="2">
    <citation type="submission" date="2021-08" db="EMBL/GenBank/DDBJ databases">
        <authorList>
            <person name="Tani A."/>
            <person name="Ola A."/>
            <person name="Ogura Y."/>
            <person name="Katsura K."/>
            <person name="Hayashi T."/>
        </authorList>
    </citation>
    <scope>NUCLEOTIDE SEQUENCE</scope>
    <source>
        <strain evidence="9">DSM 23632</strain>
    </source>
</reference>
<evidence type="ECO:0000256" key="5">
    <source>
        <dbReference type="HAMAP-Rule" id="MF_00014"/>
    </source>
</evidence>
<dbReference type="Gene3D" id="2.30.30.240">
    <property type="entry name" value="PRC-barrel domain"/>
    <property type="match status" value="1"/>
</dbReference>
<feature type="region of interest" description="Disordered" evidence="6">
    <location>
        <begin position="1"/>
        <end position="44"/>
    </location>
</feature>
<dbReference type="InterPro" id="IPR036976">
    <property type="entry name" value="RimM_N_sf"/>
</dbReference>
<evidence type="ECO:0000256" key="4">
    <source>
        <dbReference type="ARBA" id="ARBA00023186"/>
    </source>
</evidence>
<dbReference type="InterPro" id="IPR002676">
    <property type="entry name" value="RimM_N"/>
</dbReference>
<comment type="function">
    <text evidence="5">An accessory protein needed during the final step in the assembly of 30S ribosomal subunit, possibly for assembly of the head region. Essential for efficient processing of 16S rRNA. May be needed both before and after RbfA during the maturation of 16S rRNA. It has affinity for free ribosomal 30S subunits but not for 70S ribosomes.</text>
</comment>
<dbReference type="Gene3D" id="2.40.30.60">
    <property type="entry name" value="RimM"/>
    <property type="match status" value="1"/>
</dbReference>
<gene>
    <name evidence="5 9" type="primary">rimM</name>
    <name evidence="9" type="ORF">MPOCJGCO_4396</name>
</gene>
<dbReference type="InterPro" id="IPR011033">
    <property type="entry name" value="PRC_barrel-like_sf"/>
</dbReference>
<organism evidence="9 10">
    <name type="scientific">Methylobacterium trifolii</name>
    <dbReference type="NCBI Taxonomy" id="1003092"/>
    <lineage>
        <taxon>Bacteria</taxon>
        <taxon>Pseudomonadati</taxon>
        <taxon>Pseudomonadota</taxon>
        <taxon>Alphaproteobacteria</taxon>
        <taxon>Hyphomicrobiales</taxon>
        <taxon>Methylobacteriaceae</taxon>
        <taxon>Methylobacterium</taxon>
    </lineage>
</organism>
<dbReference type="Pfam" id="PF24986">
    <property type="entry name" value="PRC_RimM"/>
    <property type="match status" value="1"/>
</dbReference>
<proteinExistence type="inferred from homology"/>
<dbReference type="InterPro" id="IPR009000">
    <property type="entry name" value="Transl_B-barrel_sf"/>
</dbReference>
<name>A0ABQ4U454_9HYPH</name>
<dbReference type="InterPro" id="IPR056792">
    <property type="entry name" value="PRC_RimM"/>
</dbReference>
<comment type="subcellular location">
    <subcellularLocation>
        <location evidence="5">Cytoplasm</location>
    </subcellularLocation>
</comment>
<evidence type="ECO:0000313" key="9">
    <source>
        <dbReference type="EMBL" id="GJE62263.1"/>
    </source>
</evidence>
<evidence type="ECO:0000259" key="8">
    <source>
        <dbReference type="Pfam" id="PF24986"/>
    </source>
</evidence>
<dbReference type="EMBL" id="BPRB01000298">
    <property type="protein sequence ID" value="GJE62263.1"/>
    <property type="molecule type" value="Genomic_DNA"/>
</dbReference>
<dbReference type="PANTHER" id="PTHR33692:SF1">
    <property type="entry name" value="RIBOSOME MATURATION FACTOR RIMM"/>
    <property type="match status" value="1"/>
</dbReference>
<evidence type="ECO:0000256" key="2">
    <source>
        <dbReference type="ARBA" id="ARBA00022517"/>
    </source>
</evidence>
<feature type="domain" description="Ribosome maturation factor RimM PRC barrel" evidence="8">
    <location>
        <begin position="145"/>
        <end position="211"/>
    </location>
</feature>
<comment type="domain">
    <text evidence="5">The PRC barrel domain binds ribosomal protein uS19.</text>
</comment>
<evidence type="ECO:0000256" key="3">
    <source>
        <dbReference type="ARBA" id="ARBA00022552"/>
    </source>
</evidence>
<comment type="similarity">
    <text evidence="5">Belongs to the RimM family.</text>
</comment>
<accession>A0ABQ4U454</accession>
<evidence type="ECO:0000259" key="7">
    <source>
        <dbReference type="Pfam" id="PF01782"/>
    </source>
</evidence>
<dbReference type="Pfam" id="PF01782">
    <property type="entry name" value="RimM"/>
    <property type="match status" value="1"/>
</dbReference>
<evidence type="ECO:0000313" key="10">
    <source>
        <dbReference type="Proteomes" id="UP001055057"/>
    </source>
</evidence>
<keyword evidence="3 5" id="KW-0698">rRNA processing</keyword>
<reference evidence="9" key="1">
    <citation type="journal article" date="2021" name="Front. Microbiol.">
        <title>Comprehensive Comparative Genomics and Phenotyping of Methylobacterium Species.</title>
        <authorList>
            <person name="Alessa O."/>
            <person name="Ogura Y."/>
            <person name="Fujitani Y."/>
            <person name="Takami H."/>
            <person name="Hayashi T."/>
            <person name="Sahin N."/>
            <person name="Tani A."/>
        </authorList>
    </citation>
    <scope>NUCLEOTIDE SEQUENCE</scope>
    <source>
        <strain evidence="9">DSM 23632</strain>
    </source>
</reference>
<comment type="subunit">
    <text evidence="5">Binds ribosomal protein uS19.</text>
</comment>
<dbReference type="RefSeq" id="WP_238184914.1">
    <property type="nucleotide sequence ID" value="NZ_BPRB01000298.1"/>
</dbReference>